<gene>
    <name evidence="2" type="ORF">CT0861_07295</name>
</gene>
<reference evidence="2 3" key="1">
    <citation type="submission" date="2015-06" db="EMBL/GenBank/DDBJ databases">
        <title>Survival trade-offs in plant roots during colonization by closely related pathogenic and mutualistic fungi.</title>
        <authorList>
            <person name="Hacquard S."/>
            <person name="Kracher B."/>
            <person name="Hiruma K."/>
            <person name="Weinman A."/>
            <person name="Muench P."/>
            <person name="Garrido Oter R."/>
            <person name="Ver Loren van Themaat E."/>
            <person name="Dallerey J.-F."/>
            <person name="Damm U."/>
            <person name="Henrissat B."/>
            <person name="Lespinet O."/>
            <person name="Thon M."/>
            <person name="Kemen E."/>
            <person name="McHardy A.C."/>
            <person name="Schulze-Lefert P."/>
            <person name="O'Connell R.J."/>
        </authorList>
    </citation>
    <scope>NUCLEOTIDE SEQUENCE [LARGE SCALE GENOMIC DNA]</scope>
    <source>
        <strain evidence="2 3">0861</strain>
    </source>
</reference>
<dbReference type="PANTHER" id="PTHR39600:SF1">
    <property type="entry name" value="PEPTIDASE INHIBITOR I78 FAMILY PROTEIN"/>
    <property type="match status" value="1"/>
</dbReference>
<feature type="region of interest" description="Disordered" evidence="1">
    <location>
        <begin position="1"/>
        <end position="23"/>
    </location>
</feature>
<feature type="compositionally biased region" description="Polar residues" evidence="1">
    <location>
        <begin position="55"/>
        <end position="65"/>
    </location>
</feature>
<dbReference type="Gene3D" id="3.30.10.10">
    <property type="entry name" value="Trypsin Inhibitor V, subunit A"/>
    <property type="match status" value="1"/>
</dbReference>
<feature type="non-terminal residue" evidence="2">
    <location>
        <position position="1"/>
    </location>
</feature>
<accession>A0A161Y7I3</accession>
<evidence type="ECO:0000313" key="3">
    <source>
        <dbReference type="Proteomes" id="UP000076552"/>
    </source>
</evidence>
<dbReference type="PANTHER" id="PTHR39600">
    <property type="entry name" value="PEPTIDASE INHIBITOR I78 FAMILY PROTEIN"/>
    <property type="match status" value="1"/>
</dbReference>
<dbReference type="EMBL" id="LFIV01000138">
    <property type="protein sequence ID" value="KZL67807.1"/>
    <property type="molecule type" value="Genomic_DNA"/>
</dbReference>
<evidence type="ECO:0000256" key="1">
    <source>
        <dbReference type="SAM" id="MobiDB-lite"/>
    </source>
</evidence>
<comment type="caution">
    <text evidence="2">The sequence shown here is derived from an EMBL/GenBank/DDBJ whole genome shotgun (WGS) entry which is preliminary data.</text>
</comment>
<dbReference type="Pfam" id="PF11720">
    <property type="entry name" value="Inhibitor_I78"/>
    <property type="match status" value="1"/>
</dbReference>
<evidence type="ECO:0000313" key="2">
    <source>
        <dbReference type="EMBL" id="KZL67807.1"/>
    </source>
</evidence>
<sequence>TLHNPAPTPLRRHRSAPASRTSNLATPHLVRLLAHPSRRLGFVLKLEHPPPTFCISWSGNSTKSPDSNKPKSKEQRTNTFKPHIQPVAMPLVVPGINNNSSGDKTEEWTNKLVGKKLHEEESNETTFCKRDLPKETRVIEPGMMVTKDFNPDRLNVHVKEDGTVSHVQHG</sequence>
<proteinExistence type="predicted"/>
<feature type="compositionally biased region" description="Basic and acidic residues" evidence="1">
    <location>
        <begin position="66"/>
        <end position="76"/>
    </location>
</feature>
<organism evidence="2 3">
    <name type="scientific">Colletotrichum tofieldiae</name>
    <dbReference type="NCBI Taxonomy" id="708197"/>
    <lineage>
        <taxon>Eukaryota</taxon>
        <taxon>Fungi</taxon>
        <taxon>Dikarya</taxon>
        <taxon>Ascomycota</taxon>
        <taxon>Pezizomycotina</taxon>
        <taxon>Sordariomycetes</taxon>
        <taxon>Hypocreomycetidae</taxon>
        <taxon>Glomerellales</taxon>
        <taxon>Glomerellaceae</taxon>
        <taxon>Colletotrichum</taxon>
        <taxon>Colletotrichum spaethianum species complex</taxon>
    </lineage>
</organism>
<dbReference type="InterPro" id="IPR021719">
    <property type="entry name" value="Prot_inh_I78"/>
</dbReference>
<protein>
    <submittedName>
        <fullName evidence="2">PUA RNA binding domain-containing protein</fullName>
    </submittedName>
</protein>
<dbReference type="STRING" id="708197.A0A161Y7I3"/>
<keyword evidence="3" id="KW-1185">Reference proteome</keyword>
<feature type="region of interest" description="Disordered" evidence="1">
    <location>
        <begin position="54"/>
        <end position="83"/>
    </location>
</feature>
<dbReference type="AlphaFoldDB" id="A0A161Y7I3"/>
<dbReference type="Proteomes" id="UP000076552">
    <property type="component" value="Unassembled WGS sequence"/>
</dbReference>
<name>A0A161Y7I3_9PEZI</name>